<protein>
    <submittedName>
        <fullName evidence="1">Uncharacterized protein</fullName>
    </submittedName>
</protein>
<accession>A0A2J0Z3P0</accession>
<comment type="caution">
    <text evidence="1">The sequence shown here is derived from an EMBL/GenBank/DDBJ whole genome shotgun (WGS) entry which is preliminary data.</text>
</comment>
<reference evidence="1 2" key="1">
    <citation type="submission" date="2017-06" db="EMBL/GenBank/DDBJ databases">
        <title>Ensifer strains isolated from leguminous trees and herbs display diverse denitrification phenotypes with some acting as strong N2O sinks.</title>
        <authorList>
            <person name="Woliy K."/>
            <person name="Mania D."/>
            <person name="Bakken L.R."/>
            <person name="Frostegard A."/>
        </authorList>
    </citation>
    <scope>NUCLEOTIDE SEQUENCE [LARGE SCALE GENOMIC DNA]</scope>
    <source>
        <strain evidence="1 2">AC50a</strain>
    </source>
</reference>
<proteinExistence type="predicted"/>
<gene>
    <name evidence="1" type="ORF">CEJ86_10535</name>
</gene>
<organism evidence="1 2">
    <name type="scientific">Rhizobium meliloti</name>
    <name type="common">Ensifer meliloti</name>
    <name type="synonym">Sinorhizobium meliloti</name>
    <dbReference type="NCBI Taxonomy" id="382"/>
    <lineage>
        <taxon>Bacteria</taxon>
        <taxon>Pseudomonadati</taxon>
        <taxon>Pseudomonadota</taxon>
        <taxon>Alphaproteobacteria</taxon>
        <taxon>Hyphomicrobiales</taxon>
        <taxon>Rhizobiaceae</taxon>
        <taxon>Sinorhizobium/Ensifer group</taxon>
        <taxon>Sinorhizobium</taxon>
    </lineage>
</organism>
<dbReference type="Proteomes" id="UP000231987">
    <property type="component" value="Unassembled WGS sequence"/>
</dbReference>
<dbReference type="AlphaFoldDB" id="A0A2J0Z3P0"/>
<evidence type="ECO:0000313" key="1">
    <source>
        <dbReference type="EMBL" id="PJR15161.1"/>
    </source>
</evidence>
<dbReference type="EMBL" id="NJGD01000004">
    <property type="protein sequence ID" value="PJR15161.1"/>
    <property type="molecule type" value="Genomic_DNA"/>
</dbReference>
<sequence>MLPVHNSFGVQGFLACDRYVFTFARSGVMPIAVLQPPGVRRLMRKGPLSRAHSETVLAVRQSCFQGRADLKNRD</sequence>
<evidence type="ECO:0000313" key="2">
    <source>
        <dbReference type="Proteomes" id="UP000231987"/>
    </source>
</evidence>
<name>A0A2J0Z3P0_RHIML</name>